<keyword evidence="3" id="KW-1185">Reference proteome</keyword>
<feature type="transmembrane region" description="Helical" evidence="1">
    <location>
        <begin position="7"/>
        <end position="28"/>
    </location>
</feature>
<feature type="transmembrane region" description="Helical" evidence="1">
    <location>
        <begin position="67"/>
        <end position="86"/>
    </location>
</feature>
<name>A0A238U5T0_9FLAO</name>
<proteinExistence type="predicted"/>
<dbReference type="KEGG" id="tje:TJEJU_0788"/>
<sequence length="133" mass="15020">MKAFRNLISITIYLFFTVGILAISRVVVEEIKTGNACPKVQQIPVCYVMLSCFVTALTVHILNKKHYLYFITIGFAFLAATLASIMHIKGEFVCPKTIIRGTPKCYYAVGLLFSLLSLKAIHIRDIEKDFIKK</sequence>
<evidence type="ECO:0000256" key="1">
    <source>
        <dbReference type="SAM" id="Phobius"/>
    </source>
</evidence>
<keyword evidence="1" id="KW-1133">Transmembrane helix</keyword>
<gene>
    <name evidence="2" type="ORF">TJEJU_0788</name>
</gene>
<feature type="transmembrane region" description="Helical" evidence="1">
    <location>
        <begin position="40"/>
        <end position="62"/>
    </location>
</feature>
<dbReference type="Proteomes" id="UP000215214">
    <property type="component" value="Chromosome TJEJU"/>
</dbReference>
<organism evidence="2 3">
    <name type="scientific">Tenacibaculum jejuense</name>
    <dbReference type="NCBI Taxonomy" id="584609"/>
    <lineage>
        <taxon>Bacteria</taxon>
        <taxon>Pseudomonadati</taxon>
        <taxon>Bacteroidota</taxon>
        <taxon>Flavobacteriia</taxon>
        <taxon>Flavobacteriales</taxon>
        <taxon>Flavobacteriaceae</taxon>
        <taxon>Tenacibaculum</taxon>
    </lineage>
</organism>
<evidence type="ECO:0000313" key="2">
    <source>
        <dbReference type="EMBL" id="SNR14559.1"/>
    </source>
</evidence>
<protein>
    <submittedName>
        <fullName evidence="2">Uncharacterized protein</fullName>
    </submittedName>
</protein>
<reference evidence="2 3" key="1">
    <citation type="submission" date="2017-07" db="EMBL/GenBank/DDBJ databases">
        <authorList>
            <person name="Sun Z.S."/>
            <person name="Albrecht U."/>
            <person name="Echele G."/>
            <person name="Lee C.C."/>
        </authorList>
    </citation>
    <scope>NUCLEOTIDE SEQUENCE [LARGE SCALE GENOMIC DNA]</scope>
    <source>
        <strain evidence="3">type strain: KCTC 22618</strain>
    </source>
</reference>
<dbReference type="OrthoDB" id="1451971at2"/>
<feature type="transmembrane region" description="Helical" evidence="1">
    <location>
        <begin position="106"/>
        <end position="123"/>
    </location>
</feature>
<evidence type="ECO:0000313" key="3">
    <source>
        <dbReference type="Proteomes" id="UP000215214"/>
    </source>
</evidence>
<accession>A0A238U5T0</accession>
<dbReference type="RefSeq" id="WP_095069621.1">
    <property type="nucleotide sequence ID" value="NZ_LT899436.1"/>
</dbReference>
<keyword evidence="1" id="KW-0812">Transmembrane</keyword>
<dbReference type="AlphaFoldDB" id="A0A238U5T0"/>
<keyword evidence="1" id="KW-0472">Membrane</keyword>
<dbReference type="EMBL" id="LT899436">
    <property type="protein sequence ID" value="SNR14559.1"/>
    <property type="molecule type" value="Genomic_DNA"/>
</dbReference>